<organism evidence="6 7">
    <name type="scientific">Aquimarina hainanensis</name>
    <dbReference type="NCBI Taxonomy" id="1578017"/>
    <lineage>
        <taxon>Bacteria</taxon>
        <taxon>Pseudomonadati</taxon>
        <taxon>Bacteroidota</taxon>
        <taxon>Flavobacteriia</taxon>
        <taxon>Flavobacteriales</taxon>
        <taxon>Flavobacteriaceae</taxon>
        <taxon>Aquimarina</taxon>
    </lineage>
</organism>
<evidence type="ECO:0000256" key="1">
    <source>
        <dbReference type="ARBA" id="ARBA00004141"/>
    </source>
</evidence>
<dbReference type="Gene3D" id="1.20.120.1780">
    <property type="entry name" value="UbiA prenyltransferase"/>
    <property type="match status" value="1"/>
</dbReference>
<feature type="transmembrane region" description="Helical" evidence="5">
    <location>
        <begin position="161"/>
        <end position="182"/>
    </location>
</feature>
<keyword evidence="2 5" id="KW-0812">Transmembrane</keyword>
<dbReference type="EMBL" id="JBHULX010000039">
    <property type="protein sequence ID" value="MFD2592527.1"/>
    <property type="molecule type" value="Genomic_DNA"/>
</dbReference>
<evidence type="ECO:0000256" key="5">
    <source>
        <dbReference type="SAM" id="Phobius"/>
    </source>
</evidence>
<keyword evidence="3 5" id="KW-1133">Transmembrane helix</keyword>
<dbReference type="RefSeq" id="WP_378254566.1">
    <property type="nucleotide sequence ID" value="NZ_JBHSJV010000001.1"/>
</dbReference>
<evidence type="ECO:0000256" key="2">
    <source>
        <dbReference type="ARBA" id="ARBA00022692"/>
    </source>
</evidence>
<dbReference type="InterPro" id="IPR000537">
    <property type="entry name" value="UbiA_prenyltransferase"/>
</dbReference>
<reference evidence="7" key="1">
    <citation type="journal article" date="2019" name="Int. J. Syst. Evol. Microbiol.">
        <title>The Global Catalogue of Microorganisms (GCM) 10K type strain sequencing project: providing services to taxonomists for standard genome sequencing and annotation.</title>
        <authorList>
            <consortium name="The Broad Institute Genomics Platform"/>
            <consortium name="The Broad Institute Genome Sequencing Center for Infectious Disease"/>
            <person name="Wu L."/>
            <person name="Ma J."/>
        </authorList>
    </citation>
    <scope>NUCLEOTIDE SEQUENCE [LARGE SCALE GENOMIC DNA]</scope>
    <source>
        <strain evidence="7">KCTC 42423</strain>
    </source>
</reference>
<feature type="transmembrane region" description="Helical" evidence="5">
    <location>
        <begin position="241"/>
        <end position="259"/>
    </location>
</feature>
<protein>
    <submittedName>
        <fullName evidence="6">Geranylgeranylglycerol-phosphate geranylgeranyltransferase</fullName>
    </submittedName>
</protein>
<evidence type="ECO:0000256" key="4">
    <source>
        <dbReference type="ARBA" id="ARBA00023136"/>
    </source>
</evidence>
<feature type="transmembrane region" description="Helical" evidence="5">
    <location>
        <begin position="106"/>
        <end position="123"/>
    </location>
</feature>
<comment type="subcellular location">
    <subcellularLocation>
        <location evidence="1">Membrane</location>
        <topology evidence="1">Multi-pass membrane protein</topology>
    </subcellularLocation>
</comment>
<feature type="transmembrane region" description="Helical" evidence="5">
    <location>
        <begin position="81"/>
        <end position="100"/>
    </location>
</feature>
<name>A0ABW5NBT9_9FLAO</name>
<proteinExistence type="predicted"/>
<evidence type="ECO:0000313" key="7">
    <source>
        <dbReference type="Proteomes" id="UP001597459"/>
    </source>
</evidence>
<feature type="transmembrane region" description="Helical" evidence="5">
    <location>
        <begin position="135"/>
        <end position="155"/>
    </location>
</feature>
<dbReference type="Proteomes" id="UP001597459">
    <property type="component" value="Unassembled WGS sequence"/>
</dbReference>
<evidence type="ECO:0000256" key="3">
    <source>
        <dbReference type="ARBA" id="ARBA00022989"/>
    </source>
</evidence>
<sequence length="296" mass="32833">MLSFFKLIKIENLLFIILAQLCLRYGLLNSLDIDLLLSDLGILLLIIATFCIGAAGNIILETHAAAAIIPSKIREKTANTLFIILSTIGVLIGFYLSNIIGKPGFVTIFILTSAIYYIYATYLKEILVVKNITMAILVSVSILAIAIFDLVPTITPLNREAVSFIFSIVKDYAILAFLLTFVREIAKDCYSLDTDYNHGIKTIPIALGKSRTAKLIMALSLLISALLFYYTYTYLFANTKATLFVLLGLIAPLLIISFKSWTAETIKDFKLLSILIKIVMVIAAISFALYKTLIFQ</sequence>
<dbReference type="NCBIfam" id="NF009512">
    <property type="entry name" value="PRK12872.1-1"/>
    <property type="match status" value="1"/>
</dbReference>
<evidence type="ECO:0000313" key="6">
    <source>
        <dbReference type="EMBL" id="MFD2592527.1"/>
    </source>
</evidence>
<accession>A0ABW5NBT9</accession>
<feature type="transmembrane region" description="Helical" evidence="5">
    <location>
        <begin position="12"/>
        <end position="28"/>
    </location>
</feature>
<feature type="transmembrane region" description="Helical" evidence="5">
    <location>
        <begin position="215"/>
        <end position="235"/>
    </location>
</feature>
<feature type="transmembrane region" description="Helical" evidence="5">
    <location>
        <begin position="40"/>
        <end position="60"/>
    </location>
</feature>
<keyword evidence="7" id="KW-1185">Reference proteome</keyword>
<dbReference type="Pfam" id="PF01040">
    <property type="entry name" value="UbiA"/>
    <property type="match status" value="1"/>
</dbReference>
<gene>
    <name evidence="6" type="ORF">ACFSTE_16950</name>
</gene>
<comment type="caution">
    <text evidence="6">The sequence shown here is derived from an EMBL/GenBank/DDBJ whole genome shotgun (WGS) entry which is preliminary data.</text>
</comment>
<feature type="transmembrane region" description="Helical" evidence="5">
    <location>
        <begin position="271"/>
        <end position="290"/>
    </location>
</feature>
<keyword evidence="4 5" id="KW-0472">Membrane</keyword>